<sequence>MIKCSCTAIYIGETSRSIEQRDYEHHHQLTSAVNDHLNEFPSHQVDSASLLERESREFHRKFKEHLWILKYDKENINNNNGKAVNSIWSATLIPLLESKIP</sequence>
<keyword evidence="2" id="KW-1185">Reference proteome</keyword>
<organism evidence="1 2">
    <name type="scientific">Orchesella dallaii</name>
    <dbReference type="NCBI Taxonomy" id="48710"/>
    <lineage>
        <taxon>Eukaryota</taxon>
        <taxon>Metazoa</taxon>
        <taxon>Ecdysozoa</taxon>
        <taxon>Arthropoda</taxon>
        <taxon>Hexapoda</taxon>
        <taxon>Collembola</taxon>
        <taxon>Entomobryomorpha</taxon>
        <taxon>Entomobryoidea</taxon>
        <taxon>Orchesellidae</taxon>
        <taxon>Orchesellinae</taxon>
        <taxon>Orchesella</taxon>
    </lineage>
</organism>
<proteinExistence type="predicted"/>
<evidence type="ECO:0008006" key="3">
    <source>
        <dbReference type="Google" id="ProtNLM"/>
    </source>
</evidence>
<dbReference type="EMBL" id="CAXLJM020000002">
    <property type="protein sequence ID" value="CAL8068821.1"/>
    <property type="molecule type" value="Genomic_DNA"/>
</dbReference>
<protein>
    <recommendedName>
        <fullName evidence="3">GIY-YIG domain-containing protein</fullName>
    </recommendedName>
</protein>
<evidence type="ECO:0000313" key="1">
    <source>
        <dbReference type="EMBL" id="CAL8068821.1"/>
    </source>
</evidence>
<dbReference type="Proteomes" id="UP001642540">
    <property type="component" value="Unassembled WGS sequence"/>
</dbReference>
<comment type="caution">
    <text evidence="1">The sequence shown here is derived from an EMBL/GenBank/DDBJ whole genome shotgun (WGS) entry which is preliminary data.</text>
</comment>
<gene>
    <name evidence="1" type="ORF">ODALV1_LOCUS478</name>
</gene>
<accession>A0ABP1PIT6</accession>
<name>A0ABP1PIT6_9HEXA</name>
<reference evidence="1 2" key="1">
    <citation type="submission" date="2024-08" db="EMBL/GenBank/DDBJ databases">
        <authorList>
            <person name="Cucini C."/>
            <person name="Frati F."/>
        </authorList>
    </citation>
    <scope>NUCLEOTIDE SEQUENCE [LARGE SCALE GENOMIC DNA]</scope>
</reference>
<evidence type="ECO:0000313" key="2">
    <source>
        <dbReference type="Proteomes" id="UP001642540"/>
    </source>
</evidence>